<dbReference type="InterPro" id="IPR014757">
    <property type="entry name" value="Tscrpt_reg_IclR_C"/>
</dbReference>
<accession>A0A8J7KH07</accession>
<comment type="caution">
    <text evidence="6">The sequence shown here is derived from an EMBL/GenBank/DDBJ whole genome shotgun (WGS) entry which is preliminary data.</text>
</comment>
<dbReference type="Gene3D" id="1.10.10.10">
    <property type="entry name" value="Winged helix-like DNA-binding domain superfamily/Winged helix DNA-binding domain"/>
    <property type="match status" value="1"/>
</dbReference>
<evidence type="ECO:0000313" key="7">
    <source>
        <dbReference type="Proteomes" id="UP000622552"/>
    </source>
</evidence>
<evidence type="ECO:0000259" key="5">
    <source>
        <dbReference type="PROSITE" id="PS51078"/>
    </source>
</evidence>
<evidence type="ECO:0000256" key="3">
    <source>
        <dbReference type="ARBA" id="ARBA00023163"/>
    </source>
</evidence>
<gene>
    <name evidence="6" type="ORF">IW245_004134</name>
</gene>
<evidence type="ECO:0000313" key="6">
    <source>
        <dbReference type="EMBL" id="MBG6137940.1"/>
    </source>
</evidence>
<dbReference type="InterPro" id="IPR029016">
    <property type="entry name" value="GAF-like_dom_sf"/>
</dbReference>
<dbReference type="Gene3D" id="3.30.450.40">
    <property type="match status" value="1"/>
</dbReference>
<dbReference type="InterPro" id="IPR036388">
    <property type="entry name" value="WH-like_DNA-bd_sf"/>
</dbReference>
<dbReference type="GO" id="GO:0003700">
    <property type="term" value="F:DNA-binding transcription factor activity"/>
    <property type="evidence" value="ECO:0007669"/>
    <property type="project" value="TreeGrafter"/>
</dbReference>
<evidence type="ECO:0000259" key="4">
    <source>
        <dbReference type="PROSITE" id="PS51077"/>
    </source>
</evidence>
<organism evidence="6 7">
    <name type="scientific">Longispora fulva</name>
    <dbReference type="NCBI Taxonomy" id="619741"/>
    <lineage>
        <taxon>Bacteria</taxon>
        <taxon>Bacillati</taxon>
        <taxon>Actinomycetota</taxon>
        <taxon>Actinomycetes</taxon>
        <taxon>Micromonosporales</taxon>
        <taxon>Micromonosporaceae</taxon>
        <taxon>Longispora</taxon>
    </lineage>
</organism>
<dbReference type="InterPro" id="IPR005471">
    <property type="entry name" value="Tscrpt_reg_IclR_N"/>
</dbReference>
<sequence length="246" mass="26764">MPELRPAGLIGSVERALGVLEAIAECGDGANAKTVARRAELPLPSAYRMLGTLHYHGYLIRNDDGSYGLGEQLATLYEHWYRKLDLDPAVRLILRDVHKRAGAPAYFGRLRDGAVTVVDAVDSTETPRAPFTTARLRSVGERSALGRALLSAVTDEERREFLRDRAPDPRLAHLLATARRTGVAYDVGEFLPPHAGVAVPVRSPDGHLHGALAVTVPVAGYADRRADVERTLRHCALTLVKLLAVE</sequence>
<dbReference type="PROSITE" id="PS51078">
    <property type="entry name" value="ICLR_ED"/>
    <property type="match status" value="1"/>
</dbReference>
<dbReference type="SUPFAM" id="SSF46785">
    <property type="entry name" value="Winged helix' DNA-binding domain"/>
    <property type="match status" value="1"/>
</dbReference>
<dbReference type="Pfam" id="PF09339">
    <property type="entry name" value="HTH_IclR"/>
    <property type="match status" value="1"/>
</dbReference>
<keyword evidence="1" id="KW-0805">Transcription regulation</keyword>
<dbReference type="PANTHER" id="PTHR30136:SF24">
    <property type="entry name" value="HTH-TYPE TRANSCRIPTIONAL REPRESSOR ALLR"/>
    <property type="match status" value="1"/>
</dbReference>
<dbReference type="AlphaFoldDB" id="A0A8J7KH07"/>
<dbReference type="SUPFAM" id="SSF55781">
    <property type="entry name" value="GAF domain-like"/>
    <property type="match status" value="1"/>
</dbReference>
<protein>
    <submittedName>
        <fullName evidence="6">DNA-binding IclR family transcriptional regulator</fullName>
    </submittedName>
</protein>
<keyword evidence="3" id="KW-0804">Transcription</keyword>
<feature type="domain" description="IclR-ED" evidence="5">
    <location>
        <begin position="72"/>
        <end position="246"/>
    </location>
</feature>
<dbReference type="InterPro" id="IPR036390">
    <property type="entry name" value="WH_DNA-bd_sf"/>
</dbReference>
<dbReference type="InterPro" id="IPR050707">
    <property type="entry name" value="HTH_MetabolicPath_Reg"/>
</dbReference>
<dbReference type="EMBL" id="JADOUF010000001">
    <property type="protein sequence ID" value="MBG6137940.1"/>
    <property type="molecule type" value="Genomic_DNA"/>
</dbReference>
<dbReference type="PANTHER" id="PTHR30136">
    <property type="entry name" value="HELIX-TURN-HELIX TRANSCRIPTIONAL REGULATOR, ICLR FAMILY"/>
    <property type="match status" value="1"/>
</dbReference>
<dbReference type="Proteomes" id="UP000622552">
    <property type="component" value="Unassembled WGS sequence"/>
</dbReference>
<dbReference type="GO" id="GO:0003677">
    <property type="term" value="F:DNA binding"/>
    <property type="evidence" value="ECO:0007669"/>
    <property type="project" value="UniProtKB-KW"/>
</dbReference>
<evidence type="ECO:0000256" key="1">
    <source>
        <dbReference type="ARBA" id="ARBA00023015"/>
    </source>
</evidence>
<name>A0A8J7KH07_9ACTN</name>
<feature type="domain" description="HTH iclR-type" evidence="4">
    <location>
        <begin position="10"/>
        <end position="71"/>
    </location>
</feature>
<evidence type="ECO:0000256" key="2">
    <source>
        <dbReference type="ARBA" id="ARBA00023125"/>
    </source>
</evidence>
<keyword evidence="7" id="KW-1185">Reference proteome</keyword>
<dbReference type="PROSITE" id="PS51077">
    <property type="entry name" value="HTH_ICLR"/>
    <property type="match status" value="1"/>
</dbReference>
<dbReference type="SMART" id="SM00346">
    <property type="entry name" value="HTH_ICLR"/>
    <property type="match status" value="1"/>
</dbReference>
<keyword evidence="2 6" id="KW-0238">DNA-binding</keyword>
<proteinExistence type="predicted"/>
<dbReference type="Pfam" id="PF01614">
    <property type="entry name" value="IclR_C"/>
    <property type="match status" value="1"/>
</dbReference>
<dbReference type="RefSeq" id="WP_197004749.1">
    <property type="nucleotide sequence ID" value="NZ_BONS01000017.1"/>
</dbReference>
<dbReference type="GO" id="GO:0045892">
    <property type="term" value="P:negative regulation of DNA-templated transcription"/>
    <property type="evidence" value="ECO:0007669"/>
    <property type="project" value="TreeGrafter"/>
</dbReference>
<reference evidence="6" key="1">
    <citation type="submission" date="2020-11" db="EMBL/GenBank/DDBJ databases">
        <title>Sequencing the genomes of 1000 actinobacteria strains.</title>
        <authorList>
            <person name="Klenk H.-P."/>
        </authorList>
    </citation>
    <scope>NUCLEOTIDE SEQUENCE</scope>
    <source>
        <strain evidence="6">DSM 45356</strain>
    </source>
</reference>